<sequence>MGCCQSSEEGGSNASAQPINTLAFSNKQSKPIGDENIPPAKRVVFGIVYPEETNARSVWMYFNVDKPVEALIVSAAGQAGLRLDKGKLLGSPQRLNLFTLEGDTVRLDLEIDAHMGRTLHVGDVLVLEKGNRMESSRLEAIKSMHAR</sequence>
<organism evidence="1 2">
    <name type="scientific">Chrysochromulina tobinii</name>
    <dbReference type="NCBI Taxonomy" id="1460289"/>
    <lineage>
        <taxon>Eukaryota</taxon>
        <taxon>Haptista</taxon>
        <taxon>Haptophyta</taxon>
        <taxon>Prymnesiophyceae</taxon>
        <taxon>Prymnesiales</taxon>
        <taxon>Chrysochromulinaceae</taxon>
        <taxon>Chrysochromulina</taxon>
    </lineage>
</organism>
<comment type="caution">
    <text evidence="1">The sequence shown here is derived from an EMBL/GenBank/DDBJ whole genome shotgun (WGS) entry which is preliminary data.</text>
</comment>
<gene>
    <name evidence="1" type="ORF">Ctob_013248</name>
</gene>
<evidence type="ECO:0000313" key="2">
    <source>
        <dbReference type="Proteomes" id="UP000037460"/>
    </source>
</evidence>
<name>A0A0M0LS47_9EUKA</name>
<dbReference type="AlphaFoldDB" id="A0A0M0LS47"/>
<accession>A0A0M0LS47</accession>
<dbReference type="EMBL" id="JWZX01000095">
    <property type="protein sequence ID" value="KOO53732.1"/>
    <property type="molecule type" value="Genomic_DNA"/>
</dbReference>
<protein>
    <submittedName>
        <fullName evidence="1">Uncharacterized protein</fullName>
    </submittedName>
</protein>
<dbReference type="Proteomes" id="UP000037460">
    <property type="component" value="Unassembled WGS sequence"/>
</dbReference>
<proteinExistence type="predicted"/>
<reference evidence="2" key="1">
    <citation type="journal article" date="2015" name="PLoS Genet.">
        <title>Genome Sequence and Transcriptome Analyses of Chrysochromulina tobin: Metabolic Tools for Enhanced Algal Fitness in the Prominent Order Prymnesiales (Haptophyceae).</title>
        <authorList>
            <person name="Hovde B.T."/>
            <person name="Deodato C.R."/>
            <person name="Hunsperger H.M."/>
            <person name="Ryken S.A."/>
            <person name="Yost W."/>
            <person name="Jha R.K."/>
            <person name="Patterson J."/>
            <person name="Monnat R.J. Jr."/>
            <person name="Barlow S.B."/>
            <person name="Starkenburg S.R."/>
            <person name="Cattolico R.A."/>
        </authorList>
    </citation>
    <scope>NUCLEOTIDE SEQUENCE</scope>
    <source>
        <strain evidence="2">CCMP291</strain>
    </source>
</reference>
<evidence type="ECO:0000313" key="1">
    <source>
        <dbReference type="EMBL" id="KOO53732.1"/>
    </source>
</evidence>
<keyword evidence="2" id="KW-1185">Reference proteome</keyword>